<proteinExistence type="predicted"/>
<accession>A0A816YB66</accession>
<dbReference type="Proteomes" id="UP001295469">
    <property type="component" value="Chromosome A07"/>
</dbReference>
<dbReference type="AlphaFoldDB" id="A0A816YB66"/>
<organism evidence="1">
    <name type="scientific">Brassica napus</name>
    <name type="common">Rape</name>
    <dbReference type="NCBI Taxonomy" id="3708"/>
    <lineage>
        <taxon>Eukaryota</taxon>
        <taxon>Viridiplantae</taxon>
        <taxon>Streptophyta</taxon>
        <taxon>Embryophyta</taxon>
        <taxon>Tracheophyta</taxon>
        <taxon>Spermatophyta</taxon>
        <taxon>Magnoliopsida</taxon>
        <taxon>eudicotyledons</taxon>
        <taxon>Gunneridae</taxon>
        <taxon>Pentapetalae</taxon>
        <taxon>rosids</taxon>
        <taxon>malvids</taxon>
        <taxon>Brassicales</taxon>
        <taxon>Brassicaceae</taxon>
        <taxon>Brassiceae</taxon>
        <taxon>Brassica</taxon>
    </lineage>
</organism>
<protein>
    <submittedName>
        <fullName evidence="1">(rape) hypothetical protein</fullName>
    </submittedName>
</protein>
<reference evidence="1" key="1">
    <citation type="submission" date="2021-01" db="EMBL/GenBank/DDBJ databases">
        <authorList>
            <consortium name="Genoscope - CEA"/>
            <person name="William W."/>
        </authorList>
    </citation>
    <scope>NUCLEOTIDE SEQUENCE</scope>
</reference>
<sequence length="61" mass="7195">MSMKLKEMVILIYICKRKENNMMRLFFVSELLLLSPVSMCCLDVSTISVLRYCCRMNQLPN</sequence>
<dbReference type="EMBL" id="HG994361">
    <property type="protein sequence ID" value="CAF2158519.1"/>
    <property type="molecule type" value="Genomic_DNA"/>
</dbReference>
<name>A0A816YB66_BRANA</name>
<evidence type="ECO:0000313" key="1">
    <source>
        <dbReference type="EMBL" id="CAF2158519.1"/>
    </source>
</evidence>
<gene>
    <name evidence="1" type="ORF">DARMORV10_A07P07810.1</name>
</gene>